<feature type="compositionally biased region" description="Basic and acidic residues" evidence="4">
    <location>
        <begin position="10"/>
        <end position="28"/>
    </location>
</feature>
<dbReference type="Proteomes" id="UP001589693">
    <property type="component" value="Unassembled WGS sequence"/>
</dbReference>
<keyword evidence="7" id="KW-1185">Reference proteome</keyword>
<evidence type="ECO:0000256" key="4">
    <source>
        <dbReference type="SAM" id="MobiDB-lite"/>
    </source>
</evidence>
<dbReference type="PANTHER" id="PTHR44942:SF4">
    <property type="entry name" value="METHYLTRANSFERASE TYPE 11 DOMAIN-CONTAINING PROTEIN"/>
    <property type="match status" value="1"/>
</dbReference>
<dbReference type="PANTHER" id="PTHR44942">
    <property type="entry name" value="METHYLTRANSF_11 DOMAIN-CONTAINING PROTEIN"/>
    <property type="match status" value="1"/>
</dbReference>
<dbReference type="Pfam" id="PF08241">
    <property type="entry name" value="Methyltransf_11"/>
    <property type="match status" value="1"/>
</dbReference>
<comment type="caution">
    <text evidence="6">The sequence shown here is derived from an EMBL/GenBank/DDBJ whole genome shotgun (WGS) entry which is preliminary data.</text>
</comment>
<dbReference type="SUPFAM" id="SSF53335">
    <property type="entry name" value="S-adenosyl-L-methionine-dependent methyltransferases"/>
    <property type="match status" value="1"/>
</dbReference>
<dbReference type="EMBL" id="JBHLZU010000023">
    <property type="protein sequence ID" value="MFB9907752.1"/>
    <property type="molecule type" value="Genomic_DNA"/>
</dbReference>
<dbReference type="InterPro" id="IPR051052">
    <property type="entry name" value="Diverse_substrate_MTase"/>
</dbReference>
<keyword evidence="2 6" id="KW-0489">Methyltransferase</keyword>
<evidence type="ECO:0000313" key="7">
    <source>
        <dbReference type="Proteomes" id="UP001589693"/>
    </source>
</evidence>
<evidence type="ECO:0000256" key="3">
    <source>
        <dbReference type="ARBA" id="ARBA00022679"/>
    </source>
</evidence>
<dbReference type="GO" id="GO:0032259">
    <property type="term" value="P:methylation"/>
    <property type="evidence" value="ECO:0007669"/>
    <property type="project" value="UniProtKB-KW"/>
</dbReference>
<keyword evidence="3 6" id="KW-0808">Transferase</keyword>
<dbReference type="InterPro" id="IPR013216">
    <property type="entry name" value="Methyltransf_11"/>
</dbReference>
<accession>A0ABV6A3L4</accession>
<dbReference type="EC" id="2.1.1.-" evidence="6"/>
<feature type="region of interest" description="Disordered" evidence="4">
    <location>
        <begin position="1"/>
        <end position="28"/>
    </location>
</feature>
<evidence type="ECO:0000313" key="6">
    <source>
        <dbReference type="EMBL" id="MFB9907752.1"/>
    </source>
</evidence>
<name>A0ABV6A3L4_9PSEU</name>
<evidence type="ECO:0000256" key="2">
    <source>
        <dbReference type="ARBA" id="ARBA00022603"/>
    </source>
</evidence>
<gene>
    <name evidence="6" type="ORF">ACFFQA_27775</name>
</gene>
<comment type="similarity">
    <text evidence="1">Belongs to the methyltransferase superfamily.</text>
</comment>
<dbReference type="RefSeq" id="WP_377858464.1">
    <property type="nucleotide sequence ID" value="NZ_JBHLZU010000023.1"/>
</dbReference>
<sequence length="276" mass="30086">MPTLPQEPPRPSEREPHQLRRTAESFGVDAERYDRARPRYPDAMVERIVAASPGSDVVDVGCGTGIATRQFQAAGCTVLGVEPDARMADFARRGGIEVEVSTFEAWDPADRTFDTVVAGQAWHWVDPVAGATKALQVLRPGGRLAVFWHVFQLPPEVADAFAAVYQRVVPDSPFAFQAMPKQALDGYQVLFTKAADGIRAAGEFSDPEQWRFDWEQSHTRETWLDQLPTSGALTQLPPDKLATVLEEVGAAIDAMGGGFTMPYSTVAVTAARTRAA</sequence>
<organism evidence="6 7">
    <name type="scientific">Allokutzneria oryzae</name>
    <dbReference type="NCBI Taxonomy" id="1378989"/>
    <lineage>
        <taxon>Bacteria</taxon>
        <taxon>Bacillati</taxon>
        <taxon>Actinomycetota</taxon>
        <taxon>Actinomycetes</taxon>
        <taxon>Pseudonocardiales</taxon>
        <taxon>Pseudonocardiaceae</taxon>
        <taxon>Allokutzneria</taxon>
    </lineage>
</organism>
<dbReference type="GO" id="GO:0008168">
    <property type="term" value="F:methyltransferase activity"/>
    <property type="evidence" value="ECO:0007669"/>
    <property type="project" value="UniProtKB-KW"/>
</dbReference>
<protein>
    <submittedName>
        <fullName evidence="6">Class I SAM-dependent methyltransferase</fullName>
        <ecNumber evidence="6">2.1.1.-</ecNumber>
    </submittedName>
</protein>
<reference evidence="6 7" key="1">
    <citation type="submission" date="2024-09" db="EMBL/GenBank/DDBJ databases">
        <authorList>
            <person name="Sun Q."/>
            <person name="Mori K."/>
        </authorList>
    </citation>
    <scope>NUCLEOTIDE SEQUENCE [LARGE SCALE GENOMIC DNA]</scope>
    <source>
        <strain evidence="6 7">TBRC 7907</strain>
    </source>
</reference>
<proteinExistence type="inferred from homology"/>
<feature type="domain" description="Methyltransferase type 11" evidence="5">
    <location>
        <begin position="58"/>
        <end position="145"/>
    </location>
</feature>
<dbReference type="CDD" id="cd02440">
    <property type="entry name" value="AdoMet_MTases"/>
    <property type="match status" value="1"/>
</dbReference>
<evidence type="ECO:0000259" key="5">
    <source>
        <dbReference type="Pfam" id="PF08241"/>
    </source>
</evidence>
<dbReference type="InterPro" id="IPR029063">
    <property type="entry name" value="SAM-dependent_MTases_sf"/>
</dbReference>
<dbReference type="Gene3D" id="3.40.50.150">
    <property type="entry name" value="Vaccinia Virus protein VP39"/>
    <property type="match status" value="1"/>
</dbReference>
<evidence type="ECO:0000256" key="1">
    <source>
        <dbReference type="ARBA" id="ARBA00008361"/>
    </source>
</evidence>